<evidence type="ECO:0000259" key="2">
    <source>
        <dbReference type="Pfam" id="PF01364"/>
    </source>
</evidence>
<protein>
    <recommendedName>
        <fullName evidence="2">Gingipain domain-containing protein</fullName>
    </recommendedName>
</protein>
<sequence length="846" mass="95281">MINHLGDLISFKKSQGFDVYIETLSNIGSTAEEIKQLIENTLLEDPMLEYVLLIGDVDGVAAMPSFYYGPENDVTDQKFTHILGEDFYPDIFIGRFSIDSISELVVMIRKTINYHRQPLATDSDWLDKALVVAGNYSNTVPIPITPKWTSYWVRDLLYDNGYTSVDTVFYPPLQQGASLIQNYIDNGVGIVNYRGWGDANGWHYPEFHVGDVVALNNGWMTPVFTSFVCNSNDFANNVDPCLGEALVRAGTPSNPKGGIAIVGPSDLHTSTKFNNVINAYMFDAMFDNNIVELGPALNAGLMGLIREFPNLDGVEEAQEFYFHVYNIIGDPSVSMYLTRPNEFSIIAEDCFNNDGFVELSVFDIEENPIHDAVISLMVNDSILFKGKSDINGKVHASINLDNISIIDIYANKNGFVQGKIELEVSEDQSDLVLVGYELGQLNDNLLEIGEIAHIYPIFKNKGTSTILSINGYVNIPLVQNCQIISSNFEIPDLDPGQSTLSVTPIVVRPNSANKENILLNIDIDTQDWNYDLAIPIKPLILITDLNGDELFNNTISELSLLIKNYSNTELDSVFVELISLDDSLSILMNSREYFSISPYSNTEINNINHEFMIGNVSPGSALSYQLSIKKDTIIVHSEQKDFRPSFNDNQPIAPTWYGYWAYDNLDTNFMQSPLFDWVELDPMYGGSGASEYKLDDDDHIIVQLPFEFKYFNRTYNELTINSNGWASFIPCDIDYFYNYTIPMALGPKAVLAPFWDDLEVINEDSIRVYTKYEQNNGRYIIEWSRALNGFDEVTEETFAIYLYNQESITTESGDGVIEFHYLDISDIDADKNFSTIGIEDHTKNEG</sequence>
<dbReference type="SUPFAM" id="SSF52129">
    <property type="entry name" value="Caspase-like"/>
    <property type="match status" value="1"/>
</dbReference>
<dbReference type="InterPro" id="IPR001769">
    <property type="entry name" value="Gingipain"/>
</dbReference>
<dbReference type="EMBL" id="UINC01001636">
    <property type="protein sequence ID" value="SUZ85440.1"/>
    <property type="molecule type" value="Genomic_DNA"/>
</dbReference>
<proteinExistence type="predicted"/>
<gene>
    <name evidence="3" type="ORF">METZ01_LOCUS38294</name>
</gene>
<dbReference type="Gene3D" id="3.40.50.10390">
    <property type="entry name" value="Gingipain r, domain 1"/>
    <property type="match status" value="1"/>
</dbReference>
<reference evidence="3" key="1">
    <citation type="submission" date="2018-05" db="EMBL/GenBank/DDBJ databases">
        <authorList>
            <person name="Lanie J.A."/>
            <person name="Ng W.-L."/>
            <person name="Kazmierczak K.M."/>
            <person name="Andrzejewski T.M."/>
            <person name="Davidsen T.M."/>
            <person name="Wayne K.J."/>
            <person name="Tettelin H."/>
            <person name="Glass J.I."/>
            <person name="Rusch D."/>
            <person name="Podicherti R."/>
            <person name="Tsui H.-C.T."/>
            <person name="Winkler M.E."/>
        </authorList>
    </citation>
    <scope>NUCLEOTIDE SEQUENCE</scope>
</reference>
<evidence type="ECO:0000256" key="1">
    <source>
        <dbReference type="ARBA" id="ARBA00022729"/>
    </source>
</evidence>
<dbReference type="Pfam" id="PF01364">
    <property type="entry name" value="Peptidase_C25"/>
    <property type="match status" value="1"/>
</dbReference>
<name>A0A381R1S9_9ZZZZ</name>
<dbReference type="InterPro" id="IPR029030">
    <property type="entry name" value="Caspase-like_dom_sf"/>
</dbReference>
<evidence type="ECO:0000313" key="3">
    <source>
        <dbReference type="EMBL" id="SUZ85440.1"/>
    </source>
</evidence>
<dbReference type="GO" id="GO:0008234">
    <property type="term" value="F:cysteine-type peptidase activity"/>
    <property type="evidence" value="ECO:0007669"/>
    <property type="project" value="InterPro"/>
</dbReference>
<dbReference type="GO" id="GO:0006508">
    <property type="term" value="P:proteolysis"/>
    <property type="evidence" value="ECO:0007669"/>
    <property type="project" value="InterPro"/>
</dbReference>
<keyword evidence="1" id="KW-0732">Signal</keyword>
<dbReference type="AlphaFoldDB" id="A0A381R1S9"/>
<feature type="non-terminal residue" evidence="3">
    <location>
        <position position="846"/>
    </location>
</feature>
<accession>A0A381R1S9</accession>
<organism evidence="3">
    <name type="scientific">marine metagenome</name>
    <dbReference type="NCBI Taxonomy" id="408172"/>
    <lineage>
        <taxon>unclassified sequences</taxon>
        <taxon>metagenomes</taxon>
        <taxon>ecological metagenomes</taxon>
    </lineage>
</organism>
<feature type="domain" description="Gingipain" evidence="2">
    <location>
        <begin position="4"/>
        <end position="334"/>
    </location>
</feature>
<dbReference type="Gene3D" id="3.40.50.1460">
    <property type="match status" value="1"/>
</dbReference>
<dbReference type="InterPro" id="IPR029031">
    <property type="entry name" value="Gingipain_N_sf"/>
</dbReference>